<dbReference type="Proteomes" id="UP000313231">
    <property type="component" value="Unassembled WGS sequence"/>
</dbReference>
<sequence>MWTDDHLVTLAGDHVLRGHRRTDLGEAWSVTLRRDDYGISACYPPAITPDDVVVLFLSQSCGEVVAYDAATGELLSDESVFDGEFTEMIDHADHVVGTTRVGERLWFAGFSTIGYISADGAPVVVLDEEALGFAEDAHSLDRVSAITSTPGGDQLIVAFARRDEANDEVVGYDIAADGPTLTQAWQVKKNDSTPLGAAHAKLPGHNELRGLHPGGLRLIDLKGGATGLGVPDDSGAVPHPAVIPAGRKVSATSPVLPRPEFLVGDGVLYVSADSARRRYGFRAIEAYDLTTGDLIWRTVAPAPPDDGSNIDVYTVQDLTLGEDGLLYAASAATADASTLVRLDPDTGEVLHTWALPDGYEVSSLIRVVGDTVVTVQDDIGVGADAALPGVSFFRPAA</sequence>
<evidence type="ECO:0000313" key="2">
    <source>
        <dbReference type="Proteomes" id="UP000313231"/>
    </source>
</evidence>
<evidence type="ECO:0000313" key="1">
    <source>
        <dbReference type="EMBL" id="TNM38429.1"/>
    </source>
</evidence>
<comment type="caution">
    <text evidence="1">The sequence shown here is derived from an EMBL/GenBank/DDBJ whole genome shotgun (WGS) entry which is preliminary data.</text>
</comment>
<dbReference type="EMBL" id="VDMP01000025">
    <property type="protein sequence ID" value="TNM38429.1"/>
    <property type="molecule type" value="Genomic_DNA"/>
</dbReference>
<reference evidence="1 2" key="1">
    <citation type="journal article" date="2016" name="Int. J. Syst. Evol. Microbiol.">
        <title>Nocardioides albidus sp. nov., an actinobacterium isolated from garden soil.</title>
        <authorList>
            <person name="Singh H."/>
            <person name="Du J."/>
            <person name="Trinh H."/>
            <person name="Won K."/>
            <person name="Yang J.E."/>
            <person name="Yin C."/>
            <person name="Kook M."/>
            <person name="Yi T.H."/>
        </authorList>
    </citation>
    <scope>NUCLEOTIDE SEQUENCE [LARGE SCALE GENOMIC DNA]</scope>
    <source>
        <strain evidence="1 2">CCTCC AB 2015297</strain>
    </source>
</reference>
<proteinExistence type="predicted"/>
<dbReference type="SUPFAM" id="SSF82171">
    <property type="entry name" value="DPP6 N-terminal domain-like"/>
    <property type="match status" value="1"/>
</dbReference>
<dbReference type="AlphaFoldDB" id="A0A5C4VT21"/>
<gene>
    <name evidence="1" type="ORF">FHP29_14315</name>
</gene>
<keyword evidence="2" id="KW-1185">Reference proteome</keyword>
<name>A0A5C4VT21_9ACTN</name>
<dbReference type="InterPro" id="IPR015943">
    <property type="entry name" value="WD40/YVTN_repeat-like_dom_sf"/>
</dbReference>
<dbReference type="Gene3D" id="2.130.10.10">
    <property type="entry name" value="YVTN repeat-like/Quinoprotein amine dehydrogenase"/>
    <property type="match status" value="2"/>
</dbReference>
<accession>A0A5C4VT21</accession>
<organism evidence="1 2">
    <name type="scientific">Nocardioides albidus</name>
    <dbReference type="NCBI Taxonomy" id="1517589"/>
    <lineage>
        <taxon>Bacteria</taxon>
        <taxon>Bacillati</taxon>
        <taxon>Actinomycetota</taxon>
        <taxon>Actinomycetes</taxon>
        <taxon>Propionibacteriales</taxon>
        <taxon>Nocardioidaceae</taxon>
        <taxon>Nocardioides</taxon>
    </lineage>
</organism>
<protein>
    <submittedName>
        <fullName evidence="1">PQQ-like beta-propeller repeat protein</fullName>
    </submittedName>
</protein>